<feature type="compositionally biased region" description="Low complexity" evidence="8">
    <location>
        <begin position="315"/>
        <end position="331"/>
    </location>
</feature>
<dbReference type="PANTHER" id="PTHR24238:SF47">
    <property type="entry name" value="ECDYSTEROIDS_DOPAMINE RECEPTOR-RELATED"/>
    <property type="match status" value="1"/>
</dbReference>
<accession>A0AAN9ARC9</accession>
<evidence type="ECO:0000256" key="3">
    <source>
        <dbReference type="ARBA" id="ARBA00022989"/>
    </source>
</evidence>
<feature type="transmembrane region" description="Helical" evidence="9">
    <location>
        <begin position="49"/>
        <end position="71"/>
    </location>
</feature>
<keyword evidence="2 9" id="KW-0812">Transmembrane</keyword>
<keyword evidence="4" id="KW-0297">G-protein coupled receptor</keyword>
<reference evidence="11 12" key="1">
    <citation type="submission" date="2024-02" db="EMBL/GenBank/DDBJ databases">
        <title>Chromosome-scale genome assembly of the rough periwinkle Littorina saxatilis.</title>
        <authorList>
            <person name="De Jode A."/>
            <person name="Faria R."/>
            <person name="Formenti G."/>
            <person name="Sims Y."/>
            <person name="Smith T.P."/>
            <person name="Tracey A."/>
            <person name="Wood J.M.D."/>
            <person name="Zagrodzka Z.B."/>
            <person name="Johannesson K."/>
            <person name="Butlin R.K."/>
            <person name="Leder E.H."/>
        </authorList>
    </citation>
    <scope>NUCLEOTIDE SEQUENCE [LARGE SCALE GENOMIC DNA]</scope>
    <source>
        <strain evidence="11">Snail1</strain>
        <tissue evidence="11">Muscle</tissue>
    </source>
</reference>
<evidence type="ECO:0000256" key="4">
    <source>
        <dbReference type="ARBA" id="ARBA00023040"/>
    </source>
</evidence>
<keyword evidence="7" id="KW-0807">Transducer</keyword>
<comment type="caution">
    <text evidence="11">The sequence shown here is derived from an EMBL/GenBank/DDBJ whole genome shotgun (WGS) entry which is preliminary data.</text>
</comment>
<dbReference type="InterPro" id="IPR017452">
    <property type="entry name" value="GPCR_Rhodpsn_7TM"/>
</dbReference>
<keyword evidence="12" id="KW-1185">Reference proteome</keyword>
<dbReference type="InterPro" id="IPR000276">
    <property type="entry name" value="GPCR_Rhodpsn"/>
</dbReference>
<evidence type="ECO:0000256" key="1">
    <source>
        <dbReference type="ARBA" id="ARBA00004141"/>
    </source>
</evidence>
<organism evidence="11 12">
    <name type="scientific">Littorina saxatilis</name>
    <dbReference type="NCBI Taxonomy" id="31220"/>
    <lineage>
        <taxon>Eukaryota</taxon>
        <taxon>Metazoa</taxon>
        <taxon>Spiralia</taxon>
        <taxon>Lophotrochozoa</taxon>
        <taxon>Mollusca</taxon>
        <taxon>Gastropoda</taxon>
        <taxon>Caenogastropoda</taxon>
        <taxon>Littorinimorpha</taxon>
        <taxon>Littorinoidea</taxon>
        <taxon>Littorinidae</taxon>
        <taxon>Littorina</taxon>
    </lineage>
</organism>
<evidence type="ECO:0000313" key="11">
    <source>
        <dbReference type="EMBL" id="KAK7091721.1"/>
    </source>
</evidence>
<dbReference type="CDD" id="cd00637">
    <property type="entry name" value="7tm_classA_rhodopsin-like"/>
    <property type="match status" value="1"/>
</dbReference>
<evidence type="ECO:0000256" key="6">
    <source>
        <dbReference type="ARBA" id="ARBA00023170"/>
    </source>
</evidence>
<evidence type="ECO:0000259" key="10">
    <source>
        <dbReference type="PROSITE" id="PS50262"/>
    </source>
</evidence>
<dbReference type="SUPFAM" id="SSF81321">
    <property type="entry name" value="Family A G protein-coupled receptor-like"/>
    <property type="match status" value="1"/>
</dbReference>
<feature type="transmembrane region" description="Helical" evidence="9">
    <location>
        <begin position="83"/>
        <end position="107"/>
    </location>
</feature>
<dbReference type="PANTHER" id="PTHR24238">
    <property type="entry name" value="G-PROTEIN COUPLED RECEPTOR"/>
    <property type="match status" value="1"/>
</dbReference>
<dbReference type="Pfam" id="PF00001">
    <property type="entry name" value="7tm_1"/>
    <property type="match status" value="1"/>
</dbReference>
<feature type="region of interest" description="Disordered" evidence="8">
    <location>
        <begin position="315"/>
        <end position="345"/>
    </location>
</feature>
<dbReference type="PRINTS" id="PR00237">
    <property type="entry name" value="GPCRRHODOPSN"/>
</dbReference>
<feature type="domain" description="G-protein coupled receptors family 1 profile" evidence="10">
    <location>
        <begin position="62"/>
        <end position="412"/>
    </location>
</feature>
<evidence type="ECO:0000313" key="12">
    <source>
        <dbReference type="Proteomes" id="UP001374579"/>
    </source>
</evidence>
<dbReference type="AlphaFoldDB" id="A0AAN9ARC9"/>
<protein>
    <recommendedName>
        <fullName evidence="10">G-protein coupled receptors family 1 profile domain-containing protein</fullName>
    </recommendedName>
</protein>
<dbReference type="PROSITE" id="PS50262">
    <property type="entry name" value="G_PROTEIN_RECEP_F1_2"/>
    <property type="match status" value="1"/>
</dbReference>
<dbReference type="GO" id="GO:0016020">
    <property type="term" value="C:membrane"/>
    <property type="evidence" value="ECO:0007669"/>
    <property type="project" value="UniProtKB-SubCell"/>
</dbReference>
<evidence type="ECO:0000256" key="7">
    <source>
        <dbReference type="ARBA" id="ARBA00023224"/>
    </source>
</evidence>
<feature type="transmembrane region" description="Helical" evidence="9">
    <location>
        <begin position="355"/>
        <end position="376"/>
    </location>
</feature>
<evidence type="ECO:0000256" key="2">
    <source>
        <dbReference type="ARBA" id="ARBA00022692"/>
    </source>
</evidence>
<gene>
    <name evidence="11" type="ORF">V1264_009368</name>
</gene>
<evidence type="ECO:0000256" key="8">
    <source>
        <dbReference type="SAM" id="MobiDB-lite"/>
    </source>
</evidence>
<keyword evidence="6" id="KW-0675">Receptor</keyword>
<dbReference type="Proteomes" id="UP001374579">
    <property type="component" value="Unassembled WGS sequence"/>
</dbReference>
<keyword evidence="5 9" id="KW-0472">Membrane</keyword>
<feature type="transmembrane region" description="Helical" evidence="9">
    <location>
        <begin position="396"/>
        <end position="415"/>
    </location>
</feature>
<dbReference type="Gene3D" id="1.20.1070.10">
    <property type="entry name" value="Rhodopsin 7-helix transmembrane proteins"/>
    <property type="match status" value="1"/>
</dbReference>
<evidence type="ECO:0000256" key="9">
    <source>
        <dbReference type="SAM" id="Phobius"/>
    </source>
</evidence>
<name>A0AAN9ARC9_9CAEN</name>
<dbReference type="EMBL" id="JBAMIC010000022">
    <property type="protein sequence ID" value="KAK7091721.1"/>
    <property type="molecule type" value="Genomic_DNA"/>
</dbReference>
<proteinExistence type="predicted"/>
<sequence length="430" mass="49059">MLESSPGTSRSSNDDVTTASTTQALDSYNVNEFLNQKNAEFVSNSVPTIVFLVVSMILGIVGNTLVFIVYYKRFKPSVTRTCILAMSVCDVFISFFAIPLQLVVIYFDATFYSVWACKMSSSITIALVLLSAILLVAVSVERQKVVCSTRHSINLSLKPGYTCVLFCGVASIVLAWPYGVLTGKYTRRFPDSNITGSQCSISDEYRSSASIIVYKVMLLLVYALCLVIMSVSYWRIVRHLWQHKKIMATFTSARETPRRNNCWVYFKKHQSKRDVKNEFQEQKSDNYADSVSVSYVKERRAQHRLTIDEEQATTSIATSATSPSRPASNTTKQLQTGKKSEVRGRAKDIPSRTTLMMFVLTVLYVLTYLPYLVITIREAVTSEESLRTFDMNLRMIGLRLYYINCCVNFFVYYFFSLKFRHECRQLVWDK</sequence>
<comment type="subcellular location">
    <subcellularLocation>
        <location evidence="1">Membrane</location>
        <topology evidence="1">Multi-pass membrane protein</topology>
    </subcellularLocation>
</comment>
<feature type="transmembrane region" description="Helical" evidence="9">
    <location>
        <begin position="161"/>
        <end position="179"/>
    </location>
</feature>
<dbReference type="GO" id="GO:0004930">
    <property type="term" value="F:G protein-coupled receptor activity"/>
    <property type="evidence" value="ECO:0007669"/>
    <property type="project" value="UniProtKB-KW"/>
</dbReference>
<feature type="transmembrane region" description="Helical" evidence="9">
    <location>
        <begin position="119"/>
        <end position="140"/>
    </location>
</feature>
<feature type="transmembrane region" description="Helical" evidence="9">
    <location>
        <begin position="212"/>
        <end position="237"/>
    </location>
</feature>
<keyword evidence="3 9" id="KW-1133">Transmembrane helix</keyword>
<evidence type="ECO:0000256" key="5">
    <source>
        <dbReference type="ARBA" id="ARBA00023136"/>
    </source>
</evidence>